<keyword evidence="2" id="KW-1185">Reference proteome</keyword>
<sequence>MRTCTYPSSRQVGSNCLLTNPIYRCVGVGELWLRLTWGLSKVVVENWKQYCLPDPRTMRLLHSNFVFTVRANHVLHTPRGSTEVRTTRCGCGHYSTVLTSVKNSEKNDDRKHDVGAAILKRRSSVSFPSPSAELLNVVQISHSCLLHGLHREESVVLVAFLLGTEAWDRSRALWFGEQVEVLPLPSGVLAELSQWLLPQQPYPDHSEECILWDESRPGSPHPAGQRKAAAQLPLHLA</sequence>
<accession>N1Q8C6</accession>
<dbReference type="AlphaFoldDB" id="N1Q8C6"/>
<dbReference type="GeneID" id="19332298"/>
<dbReference type="Proteomes" id="UP000016932">
    <property type="component" value="Unassembled WGS sequence"/>
</dbReference>
<name>N1Q8C6_PSEFD</name>
<proteinExistence type="predicted"/>
<reference evidence="1 2" key="1">
    <citation type="journal article" date="2012" name="PLoS Pathog.">
        <title>Diverse lifestyles and strategies of plant pathogenesis encoded in the genomes of eighteen Dothideomycetes fungi.</title>
        <authorList>
            <person name="Ohm R.A."/>
            <person name="Feau N."/>
            <person name="Henrissat B."/>
            <person name="Schoch C.L."/>
            <person name="Horwitz B.A."/>
            <person name="Barry K.W."/>
            <person name="Condon B.J."/>
            <person name="Copeland A.C."/>
            <person name="Dhillon B."/>
            <person name="Glaser F."/>
            <person name="Hesse C.N."/>
            <person name="Kosti I."/>
            <person name="LaButti K."/>
            <person name="Lindquist E.A."/>
            <person name="Lucas S."/>
            <person name="Salamov A.A."/>
            <person name="Bradshaw R.E."/>
            <person name="Ciuffetti L."/>
            <person name="Hamelin R.C."/>
            <person name="Kema G.H.J."/>
            <person name="Lawrence C."/>
            <person name="Scott J.A."/>
            <person name="Spatafora J.W."/>
            <person name="Turgeon B.G."/>
            <person name="de Wit P.J.G.M."/>
            <person name="Zhong S."/>
            <person name="Goodwin S.B."/>
            <person name="Grigoriev I.V."/>
        </authorList>
    </citation>
    <scope>NUCLEOTIDE SEQUENCE [LARGE SCALE GENOMIC DNA]</scope>
    <source>
        <strain evidence="1 2">CIRAD86</strain>
    </source>
</reference>
<dbReference type="EMBL" id="KB446555">
    <property type="protein sequence ID" value="EME87162.1"/>
    <property type="molecule type" value="Genomic_DNA"/>
</dbReference>
<organism evidence="1 2">
    <name type="scientific">Pseudocercospora fijiensis (strain CIRAD86)</name>
    <name type="common">Black leaf streak disease fungus</name>
    <name type="synonym">Mycosphaerella fijiensis</name>
    <dbReference type="NCBI Taxonomy" id="383855"/>
    <lineage>
        <taxon>Eukaryota</taxon>
        <taxon>Fungi</taxon>
        <taxon>Dikarya</taxon>
        <taxon>Ascomycota</taxon>
        <taxon>Pezizomycotina</taxon>
        <taxon>Dothideomycetes</taxon>
        <taxon>Dothideomycetidae</taxon>
        <taxon>Mycosphaerellales</taxon>
        <taxon>Mycosphaerellaceae</taxon>
        <taxon>Pseudocercospora</taxon>
    </lineage>
</organism>
<gene>
    <name evidence="1" type="ORF">MYCFIDRAFT_169026</name>
</gene>
<dbReference type="RefSeq" id="XP_007920706.1">
    <property type="nucleotide sequence ID" value="XM_007922515.1"/>
</dbReference>
<protein>
    <submittedName>
        <fullName evidence="1">Uncharacterized protein</fullName>
    </submittedName>
</protein>
<dbReference type="VEuPathDB" id="FungiDB:MYCFIDRAFT_169026"/>
<evidence type="ECO:0000313" key="1">
    <source>
        <dbReference type="EMBL" id="EME87162.1"/>
    </source>
</evidence>
<dbReference type="HOGENOM" id="CLU_1171059_0_0_1"/>
<evidence type="ECO:0000313" key="2">
    <source>
        <dbReference type="Proteomes" id="UP000016932"/>
    </source>
</evidence>
<dbReference type="KEGG" id="pfj:MYCFIDRAFT_169026"/>